<evidence type="ECO:0000256" key="4">
    <source>
        <dbReference type="PIRSR" id="PIRSR001434-2"/>
    </source>
</evidence>
<dbReference type="Gene3D" id="3.90.1150.10">
    <property type="entry name" value="Aspartate Aminotransferase, domain 1"/>
    <property type="match status" value="1"/>
</dbReference>
<dbReference type="FunFam" id="3.40.640.10:FF:000009">
    <property type="entry name" value="Cystathionine gamma-synthase homolog"/>
    <property type="match status" value="1"/>
</dbReference>
<comment type="cofactor">
    <cofactor evidence="1 5">
        <name>pyridoxal 5'-phosphate</name>
        <dbReference type="ChEBI" id="CHEBI:597326"/>
    </cofactor>
</comment>
<dbReference type="OrthoDB" id="9780685at2"/>
<dbReference type="EMBL" id="FUXM01000061">
    <property type="protein sequence ID" value="SKA28322.1"/>
    <property type="molecule type" value="Genomic_DNA"/>
</dbReference>
<evidence type="ECO:0000256" key="2">
    <source>
        <dbReference type="ARBA" id="ARBA00009077"/>
    </source>
</evidence>
<evidence type="ECO:0000256" key="5">
    <source>
        <dbReference type="RuleBase" id="RU362118"/>
    </source>
</evidence>
<dbReference type="InterPro" id="IPR015421">
    <property type="entry name" value="PyrdxlP-dep_Trfase_major"/>
</dbReference>
<dbReference type="Proteomes" id="UP000189933">
    <property type="component" value="Unassembled WGS sequence"/>
</dbReference>
<dbReference type="InterPro" id="IPR000277">
    <property type="entry name" value="Cys/Met-Metab_PyrdxlP-dep_enz"/>
</dbReference>
<organism evidence="6 7">
    <name type="scientific">Carboxydocella sporoproducens DSM 16521</name>
    <dbReference type="NCBI Taxonomy" id="1121270"/>
    <lineage>
        <taxon>Bacteria</taxon>
        <taxon>Bacillati</taxon>
        <taxon>Bacillota</taxon>
        <taxon>Clostridia</taxon>
        <taxon>Eubacteriales</taxon>
        <taxon>Clostridiales Family XVI. Incertae Sedis</taxon>
        <taxon>Carboxydocella</taxon>
    </lineage>
</organism>
<dbReference type="PIRSF" id="PIRSF001434">
    <property type="entry name" value="CGS"/>
    <property type="match status" value="1"/>
</dbReference>
<evidence type="ECO:0000256" key="1">
    <source>
        <dbReference type="ARBA" id="ARBA00001933"/>
    </source>
</evidence>
<dbReference type="RefSeq" id="WP_078666658.1">
    <property type="nucleotide sequence ID" value="NZ_FUXM01000061.1"/>
</dbReference>
<dbReference type="GO" id="GO:0016846">
    <property type="term" value="F:carbon-sulfur lyase activity"/>
    <property type="evidence" value="ECO:0007669"/>
    <property type="project" value="TreeGrafter"/>
</dbReference>
<feature type="modified residue" description="N6-(pyridoxal phosphate)lysine" evidence="4">
    <location>
        <position position="199"/>
    </location>
</feature>
<proteinExistence type="inferred from homology"/>
<evidence type="ECO:0000313" key="7">
    <source>
        <dbReference type="Proteomes" id="UP000189933"/>
    </source>
</evidence>
<name>A0A1T4SJE9_9FIRM</name>
<keyword evidence="7" id="KW-1185">Reference proteome</keyword>
<gene>
    <name evidence="6" type="ORF">SAMN02745885_02719</name>
</gene>
<evidence type="ECO:0000256" key="3">
    <source>
        <dbReference type="ARBA" id="ARBA00022898"/>
    </source>
</evidence>
<keyword evidence="6" id="KW-0456">Lyase</keyword>
<keyword evidence="3 4" id="KW-0663">Pyridoxal phosphate</keyword>
<accession>A0A1T4SJE9</accession>
<dbReference type="PROSITE" id="PS00868">
    <property type="entry name" value="CYS_MET_METAB_PP"/>
    <property type="match status" value="1"/>
</dbReference>
<dbReference type="InterPro" id="IPR015422">
    <property type="entry name" value="PyrdxlP-dep_Trfase_small"/>
</dbReference>
<dbReference type="PANTHER" id="PTHR11808">
    <property type="entry name" value="TRANS-SULFURATION ENZYME FAMILY MEMBER"/>
    <property type="match status" value="1"/>
</dbReference>
<dbReference type="CDD" id="cd00614">
    <property type="entry name" value="CGS_like"/>
    <property type="match status" value="1"/>
</dbReference>
<dbReference type="InterPro" id="IPR015424">
    <property type="entry name" value="PyrdxlP-dep_Trfase"/>
</dbReference>
<dbReference type="Pfam" id="PF01053">
    <property type="entry name" value="Cys_Met_Meta_PP"/>
    <property type="match status" value="1"/>
</dbReference>
<protein>
    <submittedName>
        <fullName evidence="6">Cystathionine beta-lyase</fullName>
    </submittedName>
</protein>
<reference evidence="7" key="1">
    <citation type="submission" date="2017-02" db="EMBL/GenBank/DDBJ databases">
        <authorList>
            <person name="Varghese N."/>
            <person name="Submissions S."/>
        </authorList>
    </citation>
    <scope>NUCLEOTIDE SEQUENCE [LARGE SCALE GENOMIC DNA]</scope>
    <source>
        <strain evidence="7">DSM 16521</strain>
    </source>
</reference>
<comment type="similarity">
    <text evidence="2 5">Belongs to the trans-sulfuration enzymes family.</text>
</comment>
<dbReference type="GO" id="GO:0019346">
    <property type="term" value="P:transsulfuration"/>
    <property type="evidence" value="ECO:0007669"/>
    <property type="project" value="InterPro"/>
</dbReference>
<evidence type="ECO:0000313" key="6">
    <source>
        <dbReference type="EMBL" id="SKA28322.1"/>
    </source>
</evidence>
<dbReference type="InterPro" id="IPR054542">
    <property type="entry name" value="Cys_met_metab_PP"/>
</dbReference>
<dbReference type="GO" id="GO:0030170">
    <property type="term" value="F:pyridoxal phosphate binding"/>
    <property type="evidence" value="ECO:0007669"/>
    <property type="project" value="InterPro"/>
</dbReference>
<dbReference type="Gene3D" id="3.40.640.10">
    <property type="entry name" value="Type I PLP-dependent aspartate aminotransferase-like (Major domain)"/>
    <property type="match status" value="1"/>
</dbReference>
<sequence>MERDLKEKSLYVHAGPRGDKYTGAVNVPVYLTSTFDQEELPARKPYEYSRGQNPTREALEQAIARLEGGKYGFAFSSGMAAISTALCLFATGEHVLVTEDCYGGTYRILTKFFARYGVEFDFVDTTDLEQVKKAIKPNTRGIFVESPSNPLMRITDLAALSQLAREKGLITLIDNTFATPYLQKPLALGIDVVIHSATKYIGGHSDLLAGLIVVNDEQLARQIKLVQMAFGAVLSPFDSYLTLRGLKTLAIRMEQQQSNARELALWLRDRKKVKRVYYPGFSDHPGAEIHQRQARGPGAVITIDLGSEEEAIAFINSTSIPVIGPSLGGVETIITHPFSMSHAGIPAEIKNRLGITPGLVRISVGIEEVEDLKQNFSALDR</sequence>
<dbReference type="AlphaFoldDB" id="A0A1T4SJE9"/>
<dbReference type="SUPFAM" id="SSF53383">
    <property type="entry name" value="PLP-dependent transferases"/>
    <property type="match status" value="1"/>
</dbReference>
<dbReference type="GO" id="GO:0005737">
    <property type="term" value="C:cytoplasm"/>
    <property type="evidence" value="ECO:0007669"/>
    <property type="project" value="TreeGrafter"/>
</dbReference>